<dbReference type="Gene3D" id="3.40.50.720">
    <property type="entry name" value="NAD(P)-binding Rossmann-like Domain"/>
    <property type="match status" value="1"/>
</dbReference>
<dbReference type="SUPFAM" id="SSF55347">
    <property type="entry name" value="Glyceraldehyde-3-phosphate dehydrogenase-like, C-terminal domain"/>
    <property type="match status" value="1"/>
</dbReference>
<dbReference type="PANTHER" id="PTHR43377:SF1">
    <property type="entry name" value="BILIVERDIN REDUCTASE A"/>
    <property type="match status" value="1"/>
</dbReference>
<feature type="domain" description="GFO/IDH/MocA-like oxidoreductase" evidence="2">
    <location>
        <begin position="153"/>
        <end position="216"/>
    </location>
</feature>
<dbReference type="Gene3D" id="3.30.360.10">
    <property type="entry name" value="Dihydrodipicolinate Reductase, domain 2"/>
    <property type="match status" value="1"/>
</dbReference>
<dbReference type="SUPFAM" id="SSF51735">
    <property type="entry name" value="NAD(P)-binding Rossmann-fold domains"/>
    <property type="match status" value="1"/>
</dbReference>
<protein>
    <submittedName>
        <fullName evidence="3">Oxidoreductase</fullName>
    </submittedName>
</protein>
<reference evidence="3 4" key="1">
    <citation type="submission" date="2021-06" db="EMBL/GenBank/DDBJ databases">
        <title>Whole genome sequences of Flavobacterium sp. KK2020170 and assembly.</title>
        <authorList>
            <person name="Kitahara K."/>
            <person name="Miyoshi S."/>
            <person name="Uesaka K."/>
        </authorList>
    </citation>
    <scope>NUCLEOTIDE SEQUENCE [LARGE SCALE GENOMIC DNA]</scope>
    <source>
        <strain evidence="3 4">KK2020170</strain>
    </source>
</reference>
<proteinExistence type="predicted"/>
<dbReference type="Pfam" id="PF01408">
    <property type="entry name" value="GFO_IDH_MocA"/>
    <property type="match status" value="1"/>
</dbReference>
<evidence type="ECO:0000313" key="3">
    <source>
        <dbReference type="EMBL" id="BCY29482.1"/>
    </source>
</evidence>
<feature type="domain" description="Gfo/Idh/MocA-like oxidoreductase N-terminal" evidence="1">
    <location>
        <begin position="2"/>
        <end position="118"/>
    </location>
</feature>
<dbReference type="EMBL" id="AP024749">
    <property type="protein sequence ID" value="BCY29482.1"/>
    <property type="molecule type" value="Genomic_DNA"/>
</dbReference>
<dbReference type="InterPro" id="IPR055170">
    <property type="entry name" value="GFO_IDH_MocA-like_dom"/>
</dbReference>
<keyword evidence="4" id="KW-1185">Reference proteome</keyword>
<accession>A0ABM7S9T7</accession>
<dbReference type="InterPro" id="IPR051450">
    <property type="entry name" value="Gfo/Idh/MocA_Oxidoreductases"/>
</dbReference>
<gene>
    <name evidence="3" type="ORF">KK2020170_23500</name>
</gene>
<dbReference type="PANTHER" id="PTHR43377">
    <property type="entry name" value="BILIVERDIN REDUCTASE A"/>
    <property type="match status" value="1"/>
</dbReference>
<dbReference type="InterPro" id="IPR000683">
    <property type="entry name" value="Gfo/Idh/MocA-like_OxRdtase_N"/>
</dbReference>
<evidence type="ECO:0000259" key="2">
    <source>
        <dbReference type="Pfam" id="PF22725"/>
    </source>
</evidence>
<name>A0ABM7S9T7_9FLAO</name>
<evidence type="ECO:0000259" key="1">
    <source>
        <dbReference type="Pfam" id="PF01408"/>
    </source>
</evidence>
<sequence>MLKVGVLGAGHLGKIHLRLLNQSSKYELVGFYDPFEDNANKVSKEFGYKKFNTISELIAAVDVVDIVTPTLSHHDCALEAIRAGKHVFIEKPISNTVAEAEEIIALAKEYNVKGQVGHVERFNPAFTSVKDKIENPMFIETHRLAEFNPRGTDVPVVLDLMIHDIDAILSVVKSKVKSVNASGVAVISDSPDISNARIEFENGCVANVTSSRISMKNMRKSRFFQKDAYISVDYLDKVCEVVKMKDAPEVPGDFDMILQNAEGVKKQIYFDNPQVSANNAILDELETFADAINNNTTPIVTLEDGTEALRVAYMIIESMENKK</sequence>
<evidence type="ECO:0000313" key="4">
    <source>
        <dbReference type="Proteomes" id="UP000825258"/>
    </source>
</evidence>
<dbReference type="Proteomes" id="UP000825258">
    <property type="component" value="Chromosome"/>
</dbReference>
<dbReference type="Pfam" id="PF22725">
    <property type="entry name" value="GFO_IDH_MocA_C3"/>
    <property type="match status" value="1"/>
</dbReference>
<dbReference type="InterPro" id="IPR036291">
    <property type="entry name" value="NAD(P)-bd_dom_sf"/>
</dbReference>
<dbReference type="RefSeq" id="WP_221258558.1">
    <property type="nucleotide sequence ID" value="NZ_AP024749.1"/>
</dbReference>
<organism evidence="3 4">
    <name type="scientific">Flavobacterium okayamense</name>
    <dbReference type="NCBI Taxonomy" id="2830782"/>
    <lineage>
        <taxon>Bacteria</taxon>
        <taxon>Pseudomonadati</taxon>
        <taxon>Bacteroidota</taxon>
        <taxon>Flavobacteriia</taxon>
        <taxon>Flavobacteriales</taxon>
        <taxon>Flavobacteriaceae</taxon>
        <taxon>Flavobacterium</taxon>
    </lineage>
</organism>